<evidence type="ECO:0000259" key="2">
    <source>
        <dbReference type="Pfam" id="PF18821"/>
    </source>
</evidence>
<feature type="compositionally biased region" description="Polar residues" evidence="1">
    <location>
        <begin position="380"/>
        <end position="390"/>
    </location>
</feature>
<dbReference type="Proteomes" id="UP000273252">
    <property type="component" value="Unassembled WGS sequence"/>
</dbReference>
<evidence type="ECO:0000256" key="1">
    <source>
        <dbReference type="SAM" id="MobiDB-lite"/>
    </source>
</evidence>
<gene>
    <name evidence="3" type="ORF">DZ860_20885</name>
</gene>
<feature type="domain" description="Large polyvalent protein-associated" evidence="2">
    <location>
        <begin position="674"/>
        <end position="750"/>
    </location>
</feature>
<comment type="caution">
    <text evidence="3">The sequence shown here is derived from an EMBL/GenBank/DDBJ whole genome shotgun (WGS) entry which is preliminary data.</text>
</comment>
<name>A0A3A6QDE9_9VIBR</name>
<organism evidence="3 4">
    <name type="scientific">Vibrio sinensis</name>
    <dbReference type="NCBI Taxonomy" id="2302434"/>
    <lineage>
        <taxon>Bacteria</taxon>
        <taxon>Pseudomonadati</taxon>
        <taxon>Pseudomonadota</taxon>
        <taxon>Gammaproteobacteria</taxon>
        <taxon>Vibrionales</taxon>
        <taxon>Vibrionaceae</taxon>
        <taxon>Vibrio</taxon>
    </lineage>
</organism>
<feature type="compositionally biased region" description="Basic and acidic residues" evidence="1">
    <location>
        <begin position="393"/>
        <end position="418"/>
    </location>
</feature>
<sequence length="1091" mass="124512">MLARVSGGQSGIVEYLVDGVKSGRELSRDELDHRVCIDGNLQATESIINKINDEKDTEAYLHITLSFGERDIEHDRILKAYNEYKSNIMSAYHKDEYNIYAEIHYPKIKSYQDKKTGDLIERFPHVHIVIPKVNLVTNKSLAPFGVYKDNIDYHDAIQERINRQGQLESPYDNQRKYRLFSNSSEFISRYKGDTFKGANAEFRQMVFEMINKKDIRTLSQFKNELSKLGEVSSGRAGSDSEYLKIKLPGQSKNIRLKDACFKLDYIERRELLRIKPTDTQIDNLVNEWRNTRSYEMKHVHPASPKFRKYYYSLEPQERQELLNERRKQFDTTYFQSRRRTTNRESGFERVGFKQFAKISNGLPSLPQRGLVRANRERSEVSQSILPSDANTDLDARRTSRDHQLRRTADRGGRSRDARSTNGGVRAGINTSRLGKGSTTGLPSRLLTVSPVKAAVVDKPKSVAEQLLKTHLSHRTSQQERDQFRVIRQRLEPERLIEHFKKSHGLVPQNYEVFRAKDGSARIKTESRAYNVSDFCTGHMHLNWDQTKTLLSSMYRDQCLEREDRQVLNAISSASRYVTQGYSNKQKLSRLDESIRVFRFLVRQEQFEEKRMALSDLKKYSTLPGREQNSISNAELELRSIKDNFKRQQALAEQLTLKLADLVPTKDLKGKQITFKDVNTGDAIFRDTGNQIVMSSRKPDVAHIAAAMTLAAEKFGTVNITGTKAFQQQVIDVAVAKNLNIVFASKEMQALFVKCRDEFKADHLHVNSDNVTDINAKSQSNSVEHSMDEVSKVSQQIKEALQVVDVLARDQKKMEQLDSHGLAEMAVRHQGLAEKHTDSAGYKYIIAQLEQGAESNKDYGDALAPVIQKEQNQSQPVADDHEYVESKDLDEKAVENEAVILVAHGKAPYLHEEGAKPSYYVELSNGETKWGVGLQDAIKESGVEIGDSVDVQRVGERDVTVMADVKDEDGKKIGIEPLETHRVEWDITLVQRGRDKVELVNDAITVEYHYSKEEGKLQPRFNGQAAKEIPMEVLMAIRESDKFLSQYEVKDILNDALDQKQAQGQLPVNKIYSQQGEVIDLTEQEASTNTLK</sequence>
<proteinExistence type="predicted"/>
<reference evidence="3 4" key="1">
    <citation type="submission" date="2018-08" db="EMBL/GenBank/DDBJ databases">
        <title>Vibrio isolated from the Eastern China Marginal Seas.</title>
        <authorList>
            <person name="Li Y."/>
        </authorList>
    </citation>
    <scope>NUCLEOTIDE SEQUENCE [LARGE SCALE GENOMIC DNA]</scope>
    <source>
        <strain evidence="3 4">BEI233</strain>
    </source>
</reference>
<feature type="region of interest" description="Disordered" evidence="1">
    <location>
        <begin position="373"/>
        <end position="441"/>
    </location>
</feature>
<dbReference type="AlphaFoldDB" id="A0A3A6QDE9"/>
<feature type="compositionally biased region" description="Polar residues" evidence="1">
    <location>
        <begin position="428"/>
        <end position="441"/>
    </location>
</feature>
<dbReference type="EMBL" id="QVMU01000031">
    <property type="protein sequence ID" value="RJX65819.1"/>
    <property type="molecule type" value="Genomic_DNA"/>
</dbReference>
<keyword evidence="4" id="KW-1185">Reference proteome</keyword>
<dbReference type="InterPro" id="IPR040677">
    <property type="entry name" value="LPD7"/>
</dbReference>
<accession>A0A3A6QDE9</accession>
<evidence type="ECO:0000313" key="4">
    <source>
        <dbReference type="Proteomes" id="UP000273252"/>
    </source>
</evidence>
<evidence type="ECO:0000313" key="3">
    <source>
        <dbReference type="EMBL" id="RJX65819.1"/>
    </source>
</evidence>
<protein>
    <submittedName>
        <fullName evidence="3">Relaxase NikB</fullName>
    </submittedName>
</protein>
<dbReference type="OrthoDB" id="279005at2"/>
<dbReference type="Pfam" id="PF18821">
    <property type="entry name" value="LPD7"/>
    <property type="match status" value="1"/>
</dbReference>